<dbReference type="EMBL" id="OY726395">
    <property type="protein sequence ID" value="CAJ1585714.1"/>
    <property type="molecule type" value="Genomic_DNA"/>
</dbReference>
<keyword evidence="2" id="KW-1185">Reference proteome</keyword>
<reference evidence="1 2" key="1">
    <citation type="submission" date="2023-08" db="EMBL/GenBank/DDBJ databases">
        <authorList>
            <person name="Folkvardsen B D."/>
            <person name="Norman A."/>
        </authorList>
    </citation>
    <scope>NUCLEOTIDE SEQUENCE [LARGE SCALE GENOMIC DNA]</scope>
    <source>
        <strain evidence="1 2">Mu0050</strain>
    </source>
</reference>
<sequence length="87" mass="9073">MSSTAQLSVSNSLSEILCNDLHIDSCRISRDSRLVTDVCLDWLGLAVAAVAIEAKLGIVLCEQDLLGASTIGELDDILEAKTAGGLA</sequence>
<evidence type="ECO:0000313" key="1">
    <source>
        <dbReference type="EMBL" id="CAJ1585714.1"/>
    </source>
</evidence>
<dbReference type="NCBIfam" id="NF004533">
    <property type="entry name" value="PRK05883.1"/>
    <property type="match status" value="1"/>
</dbReference>
<dbReference type="SUPFAM" id="SSF47336">
    <property type="entry name" value="ACP-like"/>
    <property type="match status" value="1"/>
</dbReference>
<name>A0ABM9MHY8_9MYCO</name>
<organism evidence="1 2">
    <name type="scientific">[Mycobacterium] wendilense</name>
    <dbReference type="NCBI Taxonomy" id="3064284"/>
    <lineage>
        <taxon>Bacteria</taxon>
        <taxon>Bacillati</taxon>
        <taxon>Actinomycetota</taxon>
        <taxon>Actinomycetes</taxon>
        <taxon>Mycobacteriales</taxon>
        <taxon>Mycobacteriaceae</taxon>
        <taxon>Mycolicibacter</taxon>
    </lineage>
</organism>
<accession>A0ABM9MHY8</accession>
<evidence type="ECO:0000313" key="2">
    <source>
        <dbReference type="Proteomes" id="UP001190466"/>
    </source>
</evidence>
<dbReference type="InterPro" id="IPR036736">
    <property type="entry name" value="ACP-like_sf"/>
</dbReference>
<dbReference type="Proteomes" id="UP001190466">
    <property type="component" value="Chromosome"/>
</dbReference>
<dbReference type="Gene3D" id="1.10.1200.10">
    <property type="entry name" value="ACP-like"/>
    <property type="match status" value="1"/>
</dbReference>
<dbReference type="RefSeq" id="WP_316511833.1">
    <property type="nucleotide sequence ID" value="NZ_OY726395.1"/>
</dbReference>
<protein>
    <submittedName>
        <fullName evidence="1">Acyl carrier protein</fullName>
    </submittedName>
</protein>
<proteinExistence type="predicted"/>
<gene>
    <name evidence="1" type="ORF">MU0050_003870</name>
</gene>